<name>A0ABS2N711_9BACI</name>
<dbReference type="EMBL" id="JAFBDZ010000001">
    <property type="protein sequence ID" value="MBM7583640.1"/>
    <property type="molecule type" value="Genomic_DNA"/>
</dbReference>
<organism evidence="1 2">
    <name type="scientific">Rossellomorea pakistanensis</name>
    <dbReference type="NCBI Taxonomy" id="992288"/>
    <lineage>
        <taxon>Bacteria</taxon>
        <taxon>Bacillati</taxon>
        <taxon>Bacillota</taxon>
        <taxon>Bacilli</taxon>
        <taxon>Bacillales</taxon>
        <taxon>Bacillaceae</taxon>
        <taxon>Rossellomorea</taxon>
    </lineage>
</organism>
<comment type="caution">
    <text evidence="1">The sequence shown here is derived from an EMBL/GenBank/DDBJ whole genome shotgun (WGS) entry which is preliminary data.</text>
</comment>
<dbReference type="PANTHER" id="PTHR34822">
    <property type="entry name" value="GRPB DOMAIN PROTEIN (AFU_ORTHOLOGUE AFUA_1G01530)"/>
    <property type="match status" value="1"/>
</dbReference>
<evidence type="ECO:0000313" key="2">
    <source>
        <dbReference type="Proteomes" id="UP001646157"/>
    </source>
</evidence>
<dbReference type="PANTHER" id="PTHR34822:SF1">
    <property type="entry name" value="GRPB FAMILY PROTEIN"/>
    <property type="match status" value="1"/>
</dbReference>
<dbReference type="Pfam" id="PF04229">
    <property type="entry name" value="GrpB"/>
    <property type="match status" value="1"/>
</dbReference>
<dbReference type="InterPro" id="IPR043519">
    <property type="entry name" value="NT_sf"/>
</dbReference>
<sequence length="173" mass="20483">MGIEVIIEKYNHHWITQYENEKTNILNAIGDFIIDIQHIGSTAIPGLGAKPIIDMMAGVSHLNGFNKFIDPLHLLDYEYVPKQEVIDRKFFRKGRWRQGTVHLHICEYKSNEWKEKLLFRDFLRAHPNKRDEYFELKKKLASKFKFDRPAYTAAKTNFINDIIKLACLRYNIK</sequence>
<keyword evidence="2" id="KW-1185">Reference proteome</keyword>
<dbReference type="SUPFAM" id="SSF81301">
    <property type="entry name" value="Nucleotidyltransferase"/>
    <property type="match status" value="1"/>
</dbReference>
<protein>
    <submittedName>
        <fullName evidence="1">GrpB-like predicted nucleotidyltransferase (UPF0157 family)</fullName>
    </submittedName>
</protein>
<evidence type="ECO:0000313" key="1">
    <source>
        <dbReference type="EMBL" id="MBM7583640.1"/>
    </source>
</evidence>
<dbReference type="InterPro" id="IPR007344">
    <property type="entry name" value="GrpB/CoaE"/>
</dbReference>
<accession>A0ABS2N711</accession>
<gene>
    <name evidence="1" type="ORF">JOC86_000177</name>
</gene>
<reference evidence="1 2" key="1">
    <citation type="submission" date="2021-01" db="EMBL/GenBank/DDBJ databases">
        <title>Genomic Encyclopedia of Type Strains, Phase IV (KMG-IV): sequencing the most valuable type-strain genomes for metagenomic binning, comparative biology and taxonomic classification.</title>
        <authorList>
            <person name="Goeker M."/>
        </authorList>
    </citation>
    <scope>NUCLEOTIDE SEQUENCE [LARGE SCALE GENOMIC DNA]</scope>
    <source>
        <strain evidence="1 2">DSM 24834</strain>
    </source>
</reference>
<proteinExistence type="predicted"/>
<dbReference type="RefSeq" id="WP_205167898.1">
    <property type="nucleotide sequence ID" value="NZ_JAFBDZ010000001.1"/>
</dbReference>
<dbReference type="Gene3D" id="3.30.460.10">
    <property type="entry name" value="Beta Polymerase, domain 2"/>
    <property type="match status" value="1"/>
</dbReference>
<dbReference type="Proteomes" id="UP001646157">
    <property type="component" value="Unassembled WGS sequence"/>
</dbReference>